<evidence type="ECO:0000313" key="2">
    <source>
        <dbReference type="Proteomes" id="UP000032946"/>
    </source>
</evidence>
<sequence>MVSWYCIVLTQILSFVKNSPFRQHQESYLGKLSLSEHLNWVDFGNLIDYLRSRILL</sequence>
<dbReference type="EMBL" id="FO818640">
    <property type="protein sequence ID" value="CDM93243.1"/>
    <property type="molecule type" value="Genomic_DNA"/>
</dbReference>
<organism evidence="1 2">
    <name type="scientific">Limnospira indica PCC 8005</name>
    <dbReference type="NCBI Taxonomy" id="376219"/>
    <lineage>
        <taxon>Bacteria</taxon>
        <taxon>Bacillati</taxon>
        <taxon>Cyanobacteriota</taxon>
        <taxon>Cyanophyceae</taxon>
        <taxon>Oscillatoriophycideae</taxon>
        <taxon>Oscillatoriales</taxon>
        <taxon>Sirenicapillariaceae</taxon>
        <taxon>Limnospira</taxon>
    </lineage>
</organism>
<reference evidence="1 2" key="1">
    <citation type="submission" date="2014-02" db="EMBL/GenBank/DDBJ databases">
        <authorList>
            <person name="Genoscope - CEA"/>
        </authorList>
    </citation>
    <scope>NUCLEOTIDE SEQUENCE [LARGE SCALE GENOMIC DNA]</scope>
    <source>
        <strain evidence="1 2">PCC 8005</strain>
    </source>
</reference>
<keyword evidence="2" id="KW-1185">Reference proteome</keyword>
<dbReference type="Proteomes" id="UP000032946">
    <property type="component" value="Chromosome"/>
</dbReference>
<protein>
    <submittedName>
        <fullName evidence="1">Uncharacterized protein</fullName>
    </submittedName>
</protein>
<name>A0A9P1KBD7_9CYAN</name>
<accession>A0A9P1KBD7</accession>
<proteinExistence type="predicted"/>
<dbReference type="AlphaFoldDB" id="A0A9P1KBD7"/>
<evidence type="ECO:0000313" key="1">
    <source>
        <dbReference type="EMBL" id="CDM93243.1"/>
    </source>
</evidence>
<gene>
    <name evidence="1" type="ORF">ARTHRO_10916</name>
</gene>